<protein>
    <recommendedName>
        <fullName evidence="7">Major facilitator superfamily (MFS) profile domain-containing protein</fullName>
    </recommendedName>
</protein>
<dbReference type="Pfam" id="PF07690">
    <property type="entry name" value="MFS_1"/>
    <property type="match status" value="1"/>
</dbReference>
<dbReference type="PROSITE" id="PS50850">
    <property type="entry name" value="MFS"/>
    <property type="match status" value="1"/>
</dbReference>
<dbReference type="PANTHER" id="PTHR23523:SF2">
    <property type="entry name" value="2-NITROIMIDAZOLE TRANSPORTER"/>
    <property type="match status" value="1"/>
</dbReference>
<gene>
    <name evidence="8" type="ORF">IIU_05961</name>
</gene>
<comment type="subcellular location">
    <subcellularLocation>
        <location evidence="1">Cell membrane</location>
        <topology evidence="1">Multi-pass membrane protein</topology>
    </subcellularLocation>
</comment>
<dbReference type="InterPro" id="IPR052524">
    <property type="entry name" value="MFS_Cyanate_Porter"/>
</dbReference>
<comment type="caution">
    <text evidence="8">The sequence shown here is derived from an EMBL/GenBank/DDBJ whole genome shotgun (WGS) entry which is preliminary data.</text>
</comment>
<feature type="transmembrane region" description="Helical" evidence="6">
    <location>
        <begin position="298"/>
        <end position="317"/>
    </location>
</feature>
<feature type="transmembrane region" description="Helical" evidence="6">
    <location>
        <begin position="7"/>
        <end position="30"/>
    </location>
</feature>
<dbReference type="Proteomes" id="UP000014018">
    <property type="component" value="Unassembled WGS sequence"/>
</dbReference>
<reference evidence="8 9" key="1">
    <citation type="submission" date="2012-12" db="EMBL/GenBank/DDBJ databases">
        <title>The Genome Sequence of Bacillus cereus VD133.</title>
        <authorList>
            <consortium name="The Broad Institute Genome Sequencing Platform"/>
            <consortium name="The Broad Institute Genome Sequencing Center for Infectious Disease"/>
            <person name="Feldgarden M."/>
            <person name="Van der Auwera G.A."/>
            <person name="Mahillon J."/>
            <person name="Duprez V."/>
            <person name="Timmery S."/>
            <person name="Mattelet C."/>
            <person name="Dierick K."/>
            <person name="Sun M."/>
            <person name="Yu Z."/>
            <person name="Zhu L."/>
            <person name="Hu X."/>
            <person name="Shank E.B."/>
            <person name="Swiecicka I."/>
            <person name="Hansen B.M."/>
            <person name="Andrup L."/>
            <person name="Walker B."/>
            <person name="Young S.K."/>
            <person name="Zeng Q."/>
            <person name="Gargeya S."/>
            <person name="Fitzgerald M."/>
            <person name="Haas B."/>
            <person name="Abouelleil A."/>
            <person name="Alvarado L."/>
            <person name="Arachchi H.M."/>
            <person name="Berlin A.M."/>
            <person name="Chapman S.B."/>
            <person name="Dewar J."/>
            <person name="Goldberg J."/>
            <person name="Griggs A."/>
            <person name="Gujja S."/>
            <person name="Hansen M."/>
            <person name="Howarth C."/>
            <person name="Imamovic A."/>
            <person name="Larimer J."/>
            <person name="McCowan C."/>
            <person name="Murphy C."/>
            <person name="Neiman D."/>
            <person name="Pearson M."/>
            <person name="Priest M."/>
            <person name="Roberts A."/>
            <person name="Saif S."/>
            <person name="Shea T."/>
            <person name="Sisk P."/>
            <person name="Sykes S."/>
            <person name="Wortman J."/>
            <person name="Nusbaum C."/>
            <person name="Birren B."/>
        </authorList>
    </citation>
    <scope>NUCLEOTIDE SEQUENCE [LARGE SCALE GENOMIC DNA]</scope>
    <source>
        <strain evidence="8 9">VD133</strain>
    </source>
</reference>
<keyword evidence="4 6" id="KW-1133">Transmembrane helix</keyword>
<evidence type="ECO:0000256" key="3">
    <source>
        <dbReference type="ARBA" id="ARBA00022692"/>
    </source>
</evidence>
<dbReference type="EMBL" id="AHFB01000116">
    <property type="protein sequence ID" value="EOO27000.1"/>
    <property type="molecule type" value="Genomic_DNA"/>
</dbReference>
<feature type="transmembrane region" description="Helical" evidence="6">
    <location>
        <begin position="163"/>
        <end position="182"/>
    </location>
</feature>
<evidence type="ECO:0000256" key="5">
    <source>
        <dbReference type="ARBA" id="ARBA00023136"/>
    </source>
</evidence>
<name>A0A9W5PL94_BACCE</name>
<evidence type="ECO:0000256" key="2">
    <source>
        <dbReference type="ARBA" id="ARBA00022448"/>
    </source>
</evidence>
<sequence length="406" mass="44754">MKKQTYLYILALFFAAINLRIGITSISPLLETIRADLDMSNFTVSFVTAIPVLCMGVFALLTGKVSKRWEPEKVITTCLILIGVATCMRAFTYSVFTLLMSSLFIGIGIAIAGPLLSGFIKERFPTRVGIMIGLYSVGMGTGASLSAGLTIPLQHVLKGSWNFALAFWSVCTIIALIFWYPVMRQNKGIRTRSIQNNVLPLKNKKAWLFTVFFGLQAGNFYCATTWQAPAVQSIGISSQKAGTLITVFTFIQMVCSFIIPTLADYYKNRTSWLFGSICFVMIGLFLMIYPIIPPWIPSILVGIGFGGLFPLAMMLPLNATETSEDASAWTAVMQSGGYIMGGLIPILAGIIRDFFDSYREVFIMMELLSIVLFILILVMSQRMILVQSLKKDKPMGSGAKNPGKLQ</sequence>
<keyword evidence="3 6" id="KW-0812">Transmembrane</keyword>
<feature type="transmembrane region" description="Helical" evidence="6">
    <location>
        <begin position="272"/>
        <end position="292"/>
    </location>
</feature>
<dbReference type="InterPro" id="IPR011701">
    <property type="entry name" value="MFS"/>
</dbReference>
<dbReference type="SUPFAM" id="SSF103473">
    <property type="entry name" value="MFS general substrate transporter"/>
    <property type="match status" value="1"/>
</dbReference>
<feature type="domain" description="Major facilitator superfamily (MFS) profile" evidence="7">
    <location>
        <begin position="8"/>
        <end position="384"/>
    </location>
</feature>
<keyword evidence="2" id="KW-0813">Transport</keyword>
<accession>A0A9W5PL94</accession>
<feature type="transmembrane region" description="Helical" evidence="6">
    <location>
        <begin position="241"/>
        <end position="260"/>
    </location>
</feature>
<organism evidence="8 9">
    <name type="scientific">Bacillus cereus VD133</name>
    <dbReference type="NCBI Taxonomy" id="1053233"/>
    <lineage>
        <taxon>Bacteria</taxon>
        <taxon>Bacillati</taxon>
        <taxon>Bacillota</taxon>
        <taxon>Bacilli</taxon>
        <taxon>Bacillales</taxon>
        <taxon>Bacillaceae</taxon>
        <taxon>Bacillus</taxon>
        <taxon>Bacillus cereus group</taxon>
    </lineage>
</organism>
<dbReference type="InterPro" id="IPR036259">
    <property type="entry name" value="MFS_trans_sf"/>
</dbReference>
<feature type="transmembrane region" description="Helical" evidence="6">
    <location>
        <begin position="132"/>
        <end position="151"/>
    </location>
</feature>
<dbReference type="AlphaFoldDB" id="A0A9W5PL94"/>
<evidence type="ECO:0000313" key="9">
    <source>
        <dbReference type="Proteomes" id="UP000014018"/>
    </source>
</evidence>
<evidence type="ECO:0000256" key="4">
    <source>
        <dbReference type="ARBA" id="ARBA00022989"/>
    </source>
</evidence>
<feature type="transmembrane region" description="Helical" evidence="6">
    <location>
        <begin position="98"/>
        <end position="120"/>
    </location>
</feature>
<feature type="transmembrane region" description="Helical" evidence="6">
    <location>
        <begin position="42"/>
        <end position="62"/>
    </location>
</feature>
<dbReference type="GO" id="GO:0005886">
    <property type="term" value="C:plasma membrane"/>
    <property type="evidence" value="ECO:0007669"/>
    <property type="project" value="UniProtKB-SubCell"/>
</dbReference>
<keyword evidence="5 6" id="KW-0472">Membrane</keyword>
<dbReference type="PANTHER" id="PTHR23523">
    <property type="match status" value="1"/>
</dbReference>
<evidence type="ECO:0000259" key="7">
    <source>
        <dbReference type="PROSITE" id="PS50850"/>
    </source>
</evidence>
<dbReference type="GO" id="GO:0022857">
    <property type="term" value="F:transmembrane transporter activity"/>
    <property type="evidence" value="ECO:0007669"/>
    <property type="project" value="InterPro"/>
</dbReference>
<feature type="transmembrane region" description="Helical" evidence="6">
    <location>
        <begin position="363"/>
        <end position="385"/>
    </location>
</feature>
<dbReference type="RefSeq" id="WP_016111911.1">
    <property type="nucleotide sequence ID" value="NZ_KB976193.1"/>
</dbReference>
<proteinExistence type="predicted"/>
<evidence type="ECO:0000256" key="6">
    <source>
        <dbReference type="SAM" id="Phobius"/>
    </source>
</evidence>
<evidence type="ECO:0000313" key="8">
    <source>
        <dbReference type="EMBL" id="EOO27000.1"/>
    </source>
</evidence>
<dbReference type="Gene3D" id="1.20.1250.20">
    <property type="entry name" value="MFS general substrate transporter like domains"/>
    <property type="match status" value="2"/>
</dbReference>
<feature type="transmembrane region" description="Helical" evidence="6">
    <location>
        <begin position="329"/>
        <end position="351"/>
    </location>
</feature>
<feature type="transmembrane region" description="Helical" evidence="6">
    <location>
        <begin position="206"/>
        <end position="229"/>
    </location>
</feature>
<evidence type="ECO:0000256" key="1">
    <source>
        <dbReference type="ARBA" id="ARBA00004651"/>
    </source>
</evidence>
<feature type="transmembrane region" description="Helical" evidence="6">
    <location>
        <begin position="74"/>
        <end position="92"/>
    </location>
</feature>
<dbReference type="InterPro" id="IPR020846">
    <property type="entry name" value="MFS_dom"/>
</dbReference>